<dbReference type="Pfam" id="PF12017">
    <property type="entry name" value="Tnp_P_element"/>
    <property type="match status" value="1"/>
</dbReference>
<sequence>MYLPTSLLLFQVQKLTALIKELESKHLLQGEDSEILASINIKLKDLVGRQLSKIKKFPLKKKYSPALRSFALTLYYFSPYVGKTFDTCLRHPITISKWTETVDGEAGFTAEAFKILKHKNNISGKQALCSLMMDVIATRKNLEWDGNTYHGYVDLRL</sequence>
<comment type="caution">
    <text evidence="3">The sequence shown here is derived from an EMBL/GenBank/DDBJ whole genome shotgun (WGS) entry which is preliminary data.</text>
</comment>
<name>A0AAU9VFI8_EUPED</name>
<evidence type="ECO:0000259" key="2">
    <source>
        <dbReference type="Pfam" id="PF21787"/>
    </source>
</evidence>
<dbReference type="InterPro" id="IPR021896">
    <property type="entry name" value="THAP9-like_HTH"/>
</dbReference>
<gene>
    <name evidence="3" type="ORF">EEDITHA_LOCUS23097</name>
</gene>
<feature type="domain" description="Transposable element P transposase-like RNase H" evidence="2">
    <location>
        <begin position="105"/>
        <end position="155"/>
    </location>
</feature>
<evidence type="ECO:0000313" key="4">
    <source>
        <dbReference type="Proteomes" id="UP001153954"/>
    </source>
</evidence>
<dbReference type="EMBL" id="CAKOGL010000064">
    <property type="protein sequence ID" value="CAH2109238.1"/>
    <property type="molecule type" value="Genomic_DNA"/>
</dbReference>
<accession>A0AAU9VFI8</accession>
<protein>
    <submittedName>
        <fullName evidence="3">Uncharacterized protein</fullName>
    </submittedName>
</protein>
<dbReference type="InterPro" id="IPR048365">
    <property type="entry name" value="TNP-like_RNaseH_N"/>
</dbReference>
<feature type="domain" description="THAP9-like helix-turn-helix" evidence="1">
    <location>
        <begin position="21"/>
        <end position="98"/>
    </location>
</feature>
<dbReference type="Pfam" id="PF21787">
    <property type="entry name" value="TNP-like_RNaseH_N"/>
    <property type="match status" value="1"/>
</dbReference>
<reference evidence="3" key="1">
    <citation type="submission" date="2022-03" db="EMBL/GenBank/DDBJ databases">
        <authorList>
            <person name="Tunstrom K."/>
        </authorList>
    </citation>
    <scope>NUCLEOTIDE SEQUENCE</scope>
</reference>
<evidence type="ECO:0000313" key="3">
    <source>
        <dbReference type="EMBL" id="CAH2109238.1"/>
    </source>
</evidence>
<proteinExistence type="predicted"/>
<organism evidence="3 4">
    <name type="scientific">Euphydryas editha</name>
    <name type="common">Edith's checkerspot</name>
    <dbReference type="NCBI Taxonomy" id="104508"/>
    <lineage>
        <taxon>Eukaryota</taxon>
        <taxon>Metazoa</taxon>
        <taxon>Ecdysozoa</taxon>
        <taxon>Arthropoda</taxon>
        <taxon>Hexapoda</taxon>
        <taxon>Insecta</taxon>
        <taxon>Pterygota</taxon>
        <taxon>Neoptera</taxon>
        <taxon>Endopterygota</taxon>
        <taxon>Lepidoptera</taxon>
        <taxon>Glossata</taxon>
        <taxon>Ditrysia</taxon>
        <taxon>Papilionoidea</taxon>
        <taxon>Nymphalidae</taxon>
        <taxon>Nymphalinae</taxon>
        <taxon>Euphydryas</taxon>
    </lineage>
</organism>
<dbReference type="Proteomes" id="UP001153954">
    <property type="component" value="Unassembled WGS sequence"/>
</dbReference>
<dbReference type="AlphaFoldDB" id="A0AAU9VFI8"/>
<evidence type="ECO:0000259" key="1">
    <source>
        <dbReference type="Pfam" id="PF12017"/>
    </source>
</evidence>
<keyword evidence="4" id="KW-1185">Reference proteome</keyword>